<gene>
    <name evidence="6" type="ORF">QQX10_01180</name>
</gene>
<dbReference type="InterPro" id="IPR024072">
    <property type="entry name" value="DHFR-like_dom_sf"/>
</dbReference>
<evidence type="ECO:0000313" key="7">
    <source>
        <dbReference type="Proteomes" id="UP001172737"/>
    </source>
</evidence>
<dbReference type="AlphaFoldDB" id="A0AAW7M755"/>
<sequence>MAEGALTLSGGTPERIDPDDAEARLSALAAQRPSTVRLAMVVSADGRATGPDGGARSLATPAGSRVAAVLRAACDVVLVGGQAARRERYADIALPEALAAGRARQGLRALPAVAVVTHGGILPPGLTPEHTWVLTHAGSPAVTRLGPDWAGRIIVTGPDDVSPRTAMSELAARGMTRVLCEGGPTLAGRLLQRGVVDEAWMTASSVPGGAQGRPAPTPPQGFTPALELVGDGATVTRWLRR</sequence>
<evidence type="ECO:0000256" key="2">
    <source>
        <dbReference type="ARBA" id="ARBA00022857"/>
    </source>
</evidence>
<dbReference type="SUPFAM" id="SSF53597">
    <property type="entry name" value="Dihydrofolate reductase-like"/>
    <property type="match status" value="1"/>
</dbReference>
<comment type="pathway">
    <text evidence="1">Cofactor biosynthesis; riboflavin biosynthesis.</text>
</comment>
<dbReference type="InterPro" id="IPR050765">
    <property type="entry name" value="Riboflavin_Biosynth_HTPR"/>
</dbReference>
<dbReference type="GO" id="GO:0008703">
    <property type="term" value="F:5-amino-6-(5-phosphoribosylamino)uracil reductase activity"/>
    <property type="evidence" value="ECO:0007669"/>
    <property type="project" value="InterPro"/>
</dbReference>
<proteinExistence type="predicted"/>
<organism evidence="6 7">
    <name type="scientific">Demequina lignilytica</name>
    <dbReference type="NCBI Taxonomy" id="3051663"/>
    <lineage>
        <taxon>Bacteria</taxon>
        <taxon>Bacillati</taxon>
        <taxon>Actinomycetota</taxon>
        <taxon>Actinomycetes</taxon>
        <taxon>Micrococcales</taxon>
        <taxon>Demequinaceae</taxon>
        <taxon>Demequina</taxon>
    </lineage>
</organism>
<evidence type="ECO:0000313" key="6">
    <source>
        <dbReference type="EMBL" id="MDN4486770.1"/>
    </source>
</evidence>
<evidence type="ECO:0000256" key="3">
    <source>
        <dbReference type="ARBA" id="ARBA00023002"/>
    </source>
</evidence>
<accession>A0AAW7M755</accession>
<dbReference type="EMBL" id="JAUHPX010000001">
    <property type="protein sequence ID" value="MDN4486770.1"/>
    <property type="molecule type" value="Genomic_DNA"/>
</dbReference>
<feature type="region of interest" description="Disordered" evidence="4">
    <location>
        <begin position="205"/>
        <end position="224"/>
    </location>
</feature>
<dbReference type="Gene3D" id="3.40.430.10">
    <property type="entry name" value="Dihydrofolate Reductase, subunit A"/>
    <property type="match status" value="1"/>
</dbReference>
<dbReference type="PANTHER" id="PTHR38011:SF7">
    <property type="entry name" value="2,5-DIAMINO-6-RIBOSYLAMINO-4(3H)-PYRIMIDINONE 5'-PHOSPHATE REDUCTASE"/>
    <property type="match status" value="1"/>
</dbReference>
<name>A0AAW7M755_9MICO</name>
<keyword evidence="7" id="KW-1185">Reference proteome</keyword>
<protein>
    <submittedName>
        <fullName evidence="6">Dihydrofolate reductase family protein</fullName>
    </submittedName>
</protein>
<dbReference type="Pfam" id="PF01872">
    <property type="entry name" value="RibD_C"/>
    <property type="match status" value="1"/>
</dbReference>
<dbReference type="GO" id="GO:0009231">
    <property type="term" value="P:riboflavin biosynthetic process"/>
    <property type="evidence" value="ECO:0007669"/>
    <property type="project" value="InterPro"/>
</dbReference>
<dbReference type="InterPro" id="IPR002734">
    <property type="entry name" value="RibDG_C"/>
</dbReference>
<comment type="caution">
    <text evidence="6">The sequence shown here is derived from an EMBL/GenBank/DDBJ whole genome shotgun (WGS) entry which is preliminary data.</text>
</comment>
<dbReference type="RefSeq" id="WP_301144353.1">
    <property type="nucleotide sequence ID" value="NZ_JAUHPX010000001.1"/>
</dbReference>
<evidence type="ECO:0000256" key="1">
    <source>
        <dbReference type="ARBA" id="ARBA00005104"/>
    </source>
</evidence>
<dbReference type="PANTHER" id="PTHR38011">
    <property type="entry name" value="DIHYDROFOLATE REDUCTASE FAMILY PROTEIN (AFU_ORTHOLOGUE AFUA_8G06820)"/>
    <property type="match status" value="1"/>
</dbReference>
<evidence type="ECO:0000256" key="4">
    <source>
        <dbReference type="SAM" id="MobiDB-lite"/>
    </source>
</evidence>
<dbReference type="Proteomes" id="UP001172737">
    <property type="component" value="Unassembled WGS sequence"/>
</dbReference>
<reference evidence="6" key="1">
    <citation type="submission" date="2023-06" db="EMBL/GenBank/DDBJ databases">
        <title>Sysu t00039.</title>
        <authorList>
            <person name="Gao L."/>
            <person name="Fang B.-Z."/>
            <person name="Li W.-J."/>
        </authorList>
    </citation>
    <scope>NUCLEOTIDE SEQUENCE</scope>
    <source>
        <strain evidence="6">SYSU T00039</strain>
    </source>
</reference>
<evidence type="ECO:0000259" key="5">
    <source>
        <dbReference type="Pfam" id="PF01872"/>
    </source>
</evidence>
<keyword evidence="2" id="KW-0521">NADP</keyword>
<feature type="domain" description="Bacterial bifunctional deaminase-reductase C-terminal" evidence="5">
    <location>
        <begin position="35"/>
        <end position="229"/>
    </location>
</feature>
<keyword evidence="3" id="KW-0560">Oxidoreductase</keyword>